<evidence type="ECO:0000313" key="1">
    <source>
        <dbReference type="EMBL" id="CBY29329.1"/>
    </source>
</evidence>
<dbReference type="EMBL" id="FR729477">
    <property type="protein sequence ID" value="CBY29329.1"/>
    <property type="molecule type" value="Genomic_DNA"/>
</dbReference>
<name>A0A0H3P105_YERE1</name>
<dbReference type="PATRIC" id="fig|930944.6.peg.3188"/>
<accession>A0A0H3P105</accession>
<dbReference type="Proteomes" id="UP000008084">
    <property type="component" value="Chromosome"/>
</dbReference>
<sequence>MAVSGSGHKAKQYCYKVSHSKGSRAAIGGSGGGSSHKYRALDDIAVAGIANIG</sequence>
<gene>
    <name evidence="1" type="ordered locus">Y11_32011</name>
</gene>
<dbReference type="HOGENOM" id="CLU_3067813_0_0_6"/>
<dbReference type="KEGG" id="yey:Y11_32011"/>
<evidence type="ECO:0000313" key="2">
    <source>
        <dbReference type="Proteomes" id="UP000008084"/>
    </source>
</evidence>
<proteinExistence type="predicted"/>
<organism evidence="1 2">
    <name type="scientific">Yersinia enterocolitica subsp. palearctica serotype O:3 (strain DSM 13030 / CIP 106945 / Y11)</name>
    <dbReference type="NCBI Taxonomy" id="930944"/>
    <lineage>
        <taxon>Bacteria</taxon>
        <taxon>Pseudomonadati</taxon>
        <taxon>Pseudomonadota</taxon>
        <taxon>Gammaproteobacteria</taxon>
        <taxon>Enterobacterales</taxon>
        <taxon>Yersiniaceae</taxon>
        <taxon>Yersinia</taxon>
    </lineage>
</organism>
<protein>
    <submittedName>
        <fullName evidence="1">Uncharacterized protein</fullName>
    </submittedName>
</protein>
<reference evidence="1 2" key="1">
    <citation type="journal article" date="2011" name="J. Bacteriol.">
        <title>Complete genome sequence of Yersinia enterocolitica subsp. palearctica serogroup O:3.</title>
        <authorList>
            <person name="Batzilla J."/>
            <person name="Hoper D."/>
            <person name="Antonenka U."/>
            <person name="Heesemann J."/>
            <person name="Rakin A."/>
        </authorList>
    </citation>
    <scope>NUCLEOTIDE SEQUENCE [LARGE SCALE GENOMIC DNA]</scope>
    <source>
        <strain evidence="2">DSM 13030 / CIP 106945 / Y11</strain>
    </source>
</reference>
<dbReference type="AlphaFoldDB" id="A0A0H3P105"/>